<evidence type="ECO:0000313" key="2">
    <source>
        <dbReference type="Proteomes" id="UP000295680"/>
    </source>
</evidence>
<gene>
    <name evidence="1" type="ORF">EV192_104620</name>
</gene>
<accession>A0A4R2JLM9</accession>
<dbReference type="InterPro" id="IPR009959">
    <property type="entry name" value="Cyclase_SnoaL-like"/>
</dbReference>
<dbReference type="Gene3D" id="3.10.450.50">
    <property type="match status" value="1"/>
</dbReference>
<dbReference type="SUPFAM" id="SSF54427">
    <property type="entry name" value="NTF2-like"/>
    <property type="match status" value="1"/>
</dbReference>
<dbReference type="RefSeq" id="WP_165960525.1">
    <property type="nucleotide sequence ID" value="NZ_SLWS01000004.1"/>
</dbReference>
<name>A0A4R2JLM9_9PSEU</name>
<proteinExistence type="predicted"/>
<dbReference type="InterPro" id="IPR032710">
    <property type="entry name" value="NTF2-like_dom_sf"/>
</dbReference>
<dbReference type="GO" id="GO:0030638">
    <property type="term" value="P:polyketide metabolic process"/>
    <property type="evidence" value="ECO:0007669"/>
    <property type="project" value="InterPro"/>
</dbReference>
<comment type="caution">
    <text evidence="1">The sequence shown here is derived from an EMBL/GenBank/DDBJ whole genome shotgun (WGS) entry which is preliminary data.</text>
</comment>
<sequence length="152" mass="17228">MSSLGEKFVVAWATQDWESFARLYDEDVILYAPFAWKIAGLPAILKVAAEFHETYPGFRAALHDEFHSADNTRAVFRYAWDWHNTGEFHGQPPTDARGTTIETHTVRLRDGRITEQIISTNNLRLISLQLERGLEFPLVTPDPALQIVSATS</sequence>
<reference evidence="1 2" key="1">
    <citation type="submission" date="2019-03" db="EMBL/GenBank/DDBJ databases">
        <title>Genomic Encyclopedia of Type Strains, Phase IV (KMG-IV): sequencing the most valuable type-strain genomes for metagenomic binning, comparative biology and taxonomic classification.</title>
        <authorList>
            <person name="Goeker M."/>
        </authorList>
    </citation>
    <scope>NUCLEOTIDE SEQUENCE [LARGE SCALE GENOMIC DNA]</scope>
    <source>
        <strain evidence="1 2">DSM 45934</strain>
    </source>
</reference>
<dbReference type="Pfam" id="PF07366">
    <property type="entry name" value="SnoaL"/>
    <property type="match status" value="1"/>
</dbReference>
<keyword evidence="2" id="KW-1185">Reference proteome</keyword>
<protein>
    <submittedName>
        <fullName evidence="1">SnoaL-like polyketide cyclase</fullName>
    </submittedName>
</protein>
<evidence type="ECO:0000313" key="1">
    <source>
        <dbReference type="EMBL" id="TCO59777.1"/>
    </source>
</evidence>
<dbReference type="EMBL" id="SLWS01000004">
    <property type="protein sequence ID" value="TCO59777.1"/>
    <property type="molecule type" value="Genomic_DNA"/>
</dbReference>
<dbReference type="Proteomes" id="UP000295680">
    <property type="component" value="Unassembled WGS sequence"/>
</dbReference>
<dbReference type="AlphaFoldDB" id="A0A4R2JLM9"/>
<organism evidence="1 2">
    <name type="scientific">Actinocrispum wychmicini</name>
    <dbReference type="NCBI Taxonomy" id="1213861"/>
    <lineage>
        <taxon>Bacteria</taxon>
        <taxon>Bacillati</taxon>
        <taxon>Actinomycetota</taxon>
        <taxon>Actinomycetes</taxon>
        <taxon>Pseudonocardiales</taxon>
        <taxon>Pseudonocardiaceae</taxon>
        <taxon>Actinocrispum</taxon>
    </lineage>
</organism>